<keyword evidence="3" id="KW-1185">Reference proteome</keyword>
<keyword evidence="1" id="KW-1133">Transmembrane helix</keyword>
<organism evidence="2 3">
    <name type="scientific">Neolentinus lepideus HHB14362 ss-1</name>
    <dbReference type="NCBI Taxonomy" id="1314782"/>
    <lineage>
        <taxon>Eukaryota</taxon>
        <taxon>Fungi</taxon>
        <taxon>Dikarya</taxon>
        <taxon>Basidiomycota</taxon>
        <taxon>Agaricomycotina</taxon>
        <taxon>Agaricomycetes</taxon>
        <taxon>Gloeophyllales</taxon>
        <taxon>Gloeophyllaceae</taxon>
        <taxon>Neolentinus</taxon>
    </lineage>
</organism>
<gene>
    <name evidence="2" type="ORF">NEOLEDRAFT_674867</name>
</gene>
<keyword evidence="1" id="KW-0472">Membrane</keyword>
<dbReference type="Proteomes" id="UP000076761">
    <property type="component" value="Unassembled WGS sequence"/>
</dbReference>
<accession>A0A165QCG5</accession>
<dbReference type="AlphaFoldDB" id="A0A165QCG5"/>
<evidence type="ECO:0000313" key="3">
    <source>
        <dbReference type="Proteomes" id="UP000076761"/>
    </source>
</evidence>
<dbReference type="InParanoid" id="A0A165QCG5"/>
<dbReference type="EMBL" id="KV425598">
    <property type="protein sequence ID" value="KZT22228.1"/>
    <property type="molecule type" value="Genomic_DNA"/>
</dbReference>
<name>A0A165QCG5_9AGAM</name>
<protein>
    <submittedName>
        <fullName evidence="2">Uncharacterized protein</fullName>
    </submittedName>
</protein>
<reference evidence="2 3" key="1">
    <citation type="journal article" date="2016" name="Mol. Biol. Evol.">
        <title>Comparative Genomics of Early-Diverging Mushroom-Forming Fungi Provides Insights into the Origins of Lignocellulose Decay Capabilities.</title>
        <authorList>
            <person name="Nagy L.G."/>
            <person name="Riley R."/>
            <person name="Tritt A."/>
            <person name="Adam C."/>
            <person name="Daum C."/>
            <person name="Floudas D."/>
            <person name="Sun H."/>
            <person name="Yadav J.S."/>
            <person name="Pangilinan J."/>
            <person name="Larsson K.H."/>
            <person name="Matsuura K."/>
            <person name="Barry K."/>
            <person name="Labutti K."/>
            <person name="Kuo R."/>
            <person name="Ohm R.A."/>
            <person name="Bhattacharya S.S."/>
            <person name="Shirouzu T."/>
            <person name="Yoshinaga Y."/>
            <person name="Martin F.M."/>
            <person name="Grigoriev I.V."/>
            <person name="Hibbett D.S."/>
        </authorList>
    </citation>
    <scope>NUCLEOTIDE SEQUENCE [LARGE SCALE GENOMIC DNA]</scope>
    <source>
        <strain evidence="2 3">HHB14362 ss-1</strain>
    </source>
</reference>
<proteinExistence type="predicted"/>
<feature type="transmembrane region" description="Helical" evidence="1">
    <location>
        <begin position="20"/>
        <end position="46"/>
    </location>
</feature>
<sequence>MNYDARLSRCDVNGSVIISSAVFVLLNIGTLIVVCEPGSIICSLMLEKMSYTKRFRCTYFTLIGLKEYVVLSAWAYRQSKKLYSHMWIWDRGDCIKDFVKLVTWAQSITKLTVMAPSLLGAERTSGPPSSDSQMTLGPYLSISFHYE</sequence>
<evidence type="ECO:0000256" key="1">
    <source>
        <dbReference type="SAM" id="Phobius"/>
    </source>
</evidence>
<keyword evidence="1" id="KW-0812">Transmembrane</keyword>
<evidence type="ECO:0000313" key="2">
    <source>
        <dbReference type="EMBL" id="KZT22228.1"/>
    </source>
</evidence>